<dbReference type="PIRSF" id="PIRSF005355">
    <property type="entry name" value="UBIAD1"/>
    <property type="match status" value="1"/>
</dbReference>
<dbReference type="InterPro" id="IPR004657">
    <property type="entry name" value="MenA"/>
</dbReference>
<dbReference type="Proteomes" id="UP000235584">
    <property type="component" value="Chromosome"/>
</dbReference>
<reference evidence="10 11" key="1">
    <citation type="submission" date="2018-01" db="EMBL/GenBank/DDBJ databases">
        <title>Complete genome sequence of Bacteriovorax stolpii DSM12778.</title>
        <authorList>
            <person name="Tang B."/>
            <person name="Chang J."/>
        </authorList>
    </citation>
    <scope>NUCLEOTIDE SEQUENCE [LARGE SCALE GENOMIC DNA]</scope>
    <source>
        <strain evidence="10 11">DSM 12778</strain>
    </source>
</reference>
<dbReference type="EC" id="2.5.1.74" evidence="8 9"/>
<feature type="transmembrane region" description="Helical" evidence="8">
    <location>
        <begin position="273"/>
        <end position="291"/>
    </location>
</feature>
<dbReference type="PANTHER" id="PTHR13929:SF0">
    <property type="entry name" value="UBIA PRENYLTRANSFERASE DOMAIN-CONTAINING PROTEIN 1"/>
    <property type="match status" value="1"/>
</dbReference>
<accession>A0A2K9NRW6</accession>
<dbReference type="NCBIfam" id="TIGR00751">
    <property type="entry name" value="menA"/>
    <property type="match status" value="1"/>
</dbReference>
<keyword evidence="3 8" id="KW-1003">Cell membrane</keyword>
<dbReference type="CDD" id="cd13962">
    <property type="entry name" value="PT_UbiA_UBIAD1"/>
    <property type="match status" value="1"/>
</dbReference>
<dbReference type="GO" id="GO:0046428">
    <property type="term" value="F:1,4-dihydroxy-2-naphthoate polyprenyltransferase activity"/>
    <property type="evidence" value="ECO:0007669"/>
    <property type="project" value="UniProtKB-UniRule"/>
</dbReference>
<name>A0A2K9NRW6_BACTC</name>
<protein>
    <recommendedName>
        <fullName evidence="8 9">1,4-dihydroxy-2-naphthoate octaprenyltransferase</fullName>
        <shortName evidence="8">DHNA-octaprenyltransferase</shortName>
        <ecNumber evidence="8 9">2.5.1.74</ecNumber>
    </recommendedName>
</protein>
<evidence type="ECO:0000256" key="5">
    <source>
        <dbReference type="ARBA" id="ARBA00022692"/>
    </source>
</evidence>
<keyword evidence="4 8" id="KW-0808">Transferase</keyword>
<comment type="similarity">
    <text evidence="8">Belongs to the MenA family. Type 1 subfamily.</text>
</comment>
<dbReference type="AlphaFoldDB" id="A0A2K9NRW6"/>
<dbReference type="InterPro" id="IPR044878">
    <property type="entry name" value="UbiA_sf"/>
</dbReference>
<evidence type="ECO:0000313" key="10">
    <source>
        <dbReference type="EMBL" id="AUN98266.1"/>
    </source>
</evidence>
<evidence type="ECO:0000256" key="4">
    <source>
        <dbReference type="ARBA" id="ARBA00022679"/>
    </source>
</evidence>
<feature type="transmembrane region" description="Helical" evidence="8">
    <location>
        <begin position="168"/>
        <end position="190"/>
    </location>
</feature>
<feature type="transmembrane region" description="Helical" evidence="8">
    <location>
        <begin position="211"/>
        <end position="232"/>
    </location>
</feature>
<evidence type="ECO:0000256" key="2">
    <source>
        <dbReference type="ARBA" id="ARBA00022428"/>
    </source>
</evidence>
<dbReference type="InterPro" id="IPR000537">
    <property type="entry name" value="UbiA_prenyltransferase"/>
</dbReference>
<feature type="transmembrane region" description="Helical" evidence="8">
    <location>
        <begin position="37"/>
        <end position="56"/>
    </location>
</feature>
<feature type="transmembrane region" description="Helical" evidence="8">
    <location>
        <begin position="91"/>
        <end position="108"/>
    </location>
</feature>
<comment type="catalytic activity">
    <reaction evidence="8">
        <text>an all-trans-polyprenyl diphosphate + 1,4-dihydroxy-2-naphthoate + H(+) = a 2-demethylmenaquinol + CO2 + diphosphate</text>
        <dbReference type="Rhea" id="RHEA:26478"/>
        <dbReference type="Rhea" id="RHEA-COMP:9563"/>
        <dbReference type="Rhea" id="RHEA-COMP:9564"/>
        <dbReference type="ChEBI" id="CHEBI:11173"/>
        <dbReference type="ChEBI" id="CHEBI:15378"/>
        <dbReference type="ChEBI" id="CHEBI:16526"/>
        <dbReference type="ChEBI" id="CHEBI:33019"/>
        <dbReference type="ChEBI" id="CHEBI:55437"/>
        <dbReference type="ChEBI" id="CHEBI:58914"/>
        <dbReference type="EC" id="2.5.1.74"/>
    </reaction>
</comment>
<comment type="pathway">
    <text evidence="8">Quinol/quinone metabolism; menaquinone biosynthesis; menaquinol from 1,4-dihydroxy-2-naphthoate: step 1/2.</text>
</comment>
<dbReference type="GO" id="GO:0009234">
    <property type="term" value="P:menaquinone biosynthetic process"/>
    <property type="evidence" value="ECO:0007669"/>
    <property type="project" value="UniProtKB-UniRule"/>
</dbReference>
<dbReference type="EMBL" id="CP025704">
    <property type="protein sequence ID" value="AUN98266.1"/>
    <property type="molecule type" value="Genomic_DNA"/>
</dbReference>
<organism evidence="10 11">
    <name type="scientific">Bacteriovorax stolpii</name>
    <name type="common">Bdellovibrio stolpii</name>
    <dbReference type="NCBI Taxonomy" id="960"/>
    <lineage>
        <taxon>Bacteria</taxon>
        <taxon>Pseudomonadati</taxon>
        <taxon>Bdellovibrionota</taxon>
        <taxon>Bacteriovoracia</taxon>
        <taxon>Bacteriovoracales</taxon>
        <taxon>Bacteriovoracaceae</taxon>
        <taxon>Bacteriovorax</taxon>
    </lineage>
</organism>
<evidence type="ECO:0000256" key="8">
    <source>
        <dbReference type="HAMAP-Rule" id="MF_01937"/>
    </source>
</evidence>
<dbReference type="NCBIfam" id="NF004751">
    <property type="entry name" value="PRK06080.1-3"/>
    <property type="match status" value="1"/>
</dbReference>
<evidence type="ECO:0000256" key="6">
    <source>
        <dbReference type="ARBA" id="ARBA00022989"/>
    </source>
</evidence>
<keyword evidence="11" id="KW-1185">Reference proteome</keyword>
<dbReference type="GO" id="GO:0042371">
    <property type="term" value="P:vitamin K biosynthetic process"/>
    <property type="evidence" value="ECO:0007669"/>
    <property type="project" value="TreeGrafter"/>
</dbReference>
<proteinExistence type="inferred from homology"/>
<dbReference type="HAMAP" id="MF_01937">
    <property type="entry name" value="MenA_1"/>
    <property type="match status" value="1"/>
</dbReference>
<dbReference type="GO" id="GO:0005886">
    <property type="term" value="C:plasma membrane"/>
    <property type="evidence" value="ECO:0007669"/>
    <property type="project" value="UniProtKB-SubCell"/>
</dbReference>
<feature type="transmembrane region" description="Helical" evidence="8">
    <location>
        <begin position="143"/>
        <end position="162"/>
    </location>
</feature>
<evidence type="ECO:0000313" key="11">
    <source>
        <dbReference type="Proteomes" id="UP000235584"/>
    </source>
</evidence>
<dbReference type="KEGG" id="bsto:C0V70_09145"/>
<dbReference type="Gene3D" id="1.10.357.140">
    <property type="entry name" value="UbiA prenyltransferase"/>
    <property type="match status" value="1"/>
</dbReference>
<comment type="function">
    <text evidence="8">Conversion of 1,4-dihydroxy-2-naphthoate (DHNA) to demethylmenaquinone (DMK).</text>
</comment>
<dbReference type="Pfam" id="PF01040">
    <property type="entry name" value="UbiA"/>
    <property type="match status" value="1"/>
</dbReference>
<keyword evidence="2 8" id="KW-0474">Menaquinone biosynthesis</keyword>
<keyword evidence="7 8" id="KW-0472">Membrane</keyword>
<evidence type="ECO:0000256" key="9">
    <source>
        <dbReference type="NCBIfam" id="TIGR00751"/>
    </source>
</evidence>
<dbReference type="OrthoDB" id="5289636at2"/>
<feature type="transmembrane region" description="Helical" evidence="8">
    <location>
        <begin position="238"/>
        <end position="261"/>
    </location>
</feature>
<dbReference type="RefSeq" id="WP_102243557.1">
    <property type="nucleotide sequence ID" value="NZ_CP025704.1"/>
</dbReference>
<evidence type="ECO:0000256" key="3">
    <source>
        <dbReference type="ARBA" id="ARBA00022475"/>
    </source>
</evidence>
<comment type="subcellular location">
    <subcellularLocation>
        <location evidence="8">Cell membrane</location>
        <topology evidence="8">Multi-pass membrane protein</topology>
    </subcellularLocation>
    <subcellularLocation>
        <location evidence="1">Membrane</location>
        <topology evidence="1">Multi-pass membrane protein</topology>
    </subcellularLocation>
</comment>
<dbReference type="PANTHER" id="PTHR13929">
    <property type="entry name" value="1,4-DIHYDROXY-2-NAPHTHOATE OCTAPRENYLTRANSFERASE"/>
    <property type="match status" value="1"/>
</dbReference>
<dbReference type="InterPro" id="IPR026046">
    <property type="entry name" value="UBIAD1"/>
</dbReference>
<keyword evidence="6 8" id="KW-1133">Transmembrane helix</keyword>
<evidence type="ECO:0000256" key="7">
    <source>
        <dbReference type="ARBA" id="ARBA00023136"/>
    </source>
</evidence>
<sequence length="293" mass="32182">MKNWMLAIRPKTLFASLAPVVLGLAVAYVEIRSINVLIAVLTALCALTLQIASNLANDYLDALRGVDNDTRLGPTRVTSSGLISLTKMKNALILTLGIAFLLGIYLMYVGGPVIMVIGLLSLYFAYGYTGGPFPLSYNGLGEVAAFIFFGVIAVSGTTYLQTHEISKLALISGMGPGFISACILAVNNLRDIISDRDTNKRTLAVRFGEKFQRALCMSTILLSTLVCLYLMVAYHFKWIFPVLFLPLFFHKTWLQILYHPIDSKLNMALARTAQYNLLYCLLAALGMVVSFNL</sequence>
<gene>
    <name evidence="8" type="primary">menA</name>
    <name evidence="10" type="ORF">C0V70_09145</name>
</gene>
<keyword evidence="5 8" id="KW-0812">Transmembrane</keyword>
<evidence type="ECO:0000256" key="1">
    <source>
        <dbReference type="ARBA" id="ARBA00004141"/>
    </source>
</evidence>
<dbReference type="UniPathway" id="UPA00079">
    <property type="reaction ID" value="UER00168"/>
</dbReference>